<protein>
    <recommendedName>
        <fullName evidence="3">Nocturnin</fullName>
    </recommendedName>
</protein>
<evidence type="ECO:0000313" key="1">
    <source>
        <dbReference type="EMBL" id="CAK0812465.1"/>
    </source>
</evidence>
<evidence type="ECO:0000313" key="2">
    <source>
        <dbReference type="Proteomes" id="UP001189429"/>
    </source>
</evidence>
<dbReference type="EMBL" id="CAUYUJ010005147">
    <property type="protein sequence ID" value="CAK0812465.1"/>
    <property type="molecule type" value="Genomic_DNA"/>
</dbReference>
<keyword evidence="2" id="KW-1185">Reference proteome</keyword>
<gene>
    <name evidence="1" type="ORF">PCOR1329_LOCUS16745</name>
</gene>
<sequence>MASSVWALGKKLPEGDVIDWIRNLLADSAVSTVAIYADGHYATLVPSDREEVLHYWVIKDFVKTQRDRCFQHFRVRTSERDEPISIVNCHAPSSQKRPLTVARRLRYFTAFHEACAGDPLIWGGDFNAGFIQLATLLAWIDHFYIMNSSAAQPGSLRTVSSHPQTFKHGDLAVTLGLCSAQ</sequence>
<reference evidence="1" key="1">
    <citation type="submission" date="2023-10" db="EMBL/GenBank/DDBJ databases">
        <authorList>
            <person name="Chen Y."/>
            <person name="Shah S."/>
            <person name="Dougan E. K."/>
            <person name="Thang M."/>
            <person name="Chan C."/>
        </authorList>
    </citation>
    <scope>NUCLEOTIDE SEQUENCE [LARGE SCALE GENOMIC DNA]</scope>
</reference>
<organism evidence="1 2">
    <name type="scientific">Prorocentrum cordatum</name>
    <dbReference type="NCBI Taxonomy" id="2364126"/>
    <lineage>
        <taxon>Eukaryota</taxon>
        <taxon>Sar</taxon>
        <taxon>Alveolata</taxon>
        <taxon>Dinophyceae</taxon>
        <taxon>Prorocentrales</taxon>
        <taxon>Prorocentraceae</taxon>
        <taxon>Prorocentrum</taxon>
    </lineage>
</organism>
<feature type="non-terminal residue" evidence="1">
    <location>
        <position position="181"/>
    </location>
</feature>
<dbReference type="SUPFAM" id="SSF56219">
    <property type="entry name" value="DNase I-like"/>
    <property type="match status" value="1"/>
</dbReference>
<dbReference type="InterPro" id="IPR036691">
    <property type="entry name" value="Endo/exonu/phosph_ase_sf"/>
</dbReference>
<name>A0ABN9R177_9DINO</name>
<dbReference type="Proteomes" id="UP001189429">
    <property type="component" value="Unassembled WGS sequence"/>
</dbReference>
<accession>A0ABN9R177</accession>
<comment type="caution">
    <text evidence="1">The sequence shown here is derived from an EMBL/GenBank/DDBJ whole genome shotgun (WGS) entry which is preliminary data.</text>
</comment>
<proteinExistence type="predicted"/>
<dbReference type="Gene3D" id="3.60.10.10">
    <property type="entry name" value="Endonuclease/exonuclease/phosphatase"/>
    <property type="match status" value="1"/>
</dbReference>
<evidence type="ECO:0008006" key="3">
    <source>
        <dbReference type="Google" id="ProtNLM"/>
    </source>
</evidence>